<dbReference type="InterPro" id="IPR050640">
    <property type="entry name" value="Bact_2-comp_sensor_kinase"/>
</dbReference>
<keyword evidence="3" id="KW-0808">Transferase</keyword>
<gene>
    <name evidence="3" type="ORF">SAMN06297358_3811</name>
</gene>
<dbReference type="Pfam" id="PF06580">
    <property type="entry name" value="His_kinase"/>
    <property type="match status" value="1"/>
</dbReference>
<dbReference type="GO" id="GO:0016020">
    <property type="term" value="C:membrane"/>
    <property type="evidence" value="ECO:0007669"/>
    <property type="project" value="InterPro"/>
</dbReference>
<sequence length="372" mass="43015">MLKMIAKKSFRLHALVWSLFISWETIITNILYEMSAPVINYVVHYAITIALFYFQSNKVLPWIGKKKLQWLWIPLFCIIFLLIYILAHWLGEIFLTHLLQKPIKPLYGMTWPSFLRNGYRGLFFMGFSTGYYYLYSFIAQRKHAQELETQQLKAIIKQQQTQRELDMMQNAFLKAQINPHFLFNILNYIHFQSLKSAPQISEAVTRLANVMRFAFDVEHVDDKVKLGEELEQVEDIIYLYSLKKNEGTLLLDYELAVCNLQFVPLVLLTLAENCFKHGDLSQADAQMQLMLEDDQLQISTWNKISDHKPAISTKTGLQNLATRLYNAYGDSHSFAYGPDDNGGFSVQLRVPIQLVLKPVSNAAVNTDTIALP</sequence>
<dbReference type="PANTHER" id="PTHR34220:SF7">
    <property type="entry name" value="SENSOR HISTIDINE KINASE YPDA"/>
    <property type="match status" value="1"/>
</dbReference>
<evidence type="ECO:0000313" key="4">
    <source>
        <dbReference type="Proteomes" id="UP000219281"/>
    </source>
</evidence>
<keyword evidence="1" id="KW-0472">Membrane</keyword>
<dbReference type="OrthoDB" id="9792992at2"/>
<feature type="domain" description="Signal transduction histidine kinase internal region" evidence="2">
    <location>
        <begin position="169"/>
        <end position="243"/>
    </location>
</feature>
<dbReference type="AlphaFoldDB" id="A0A286ADX3"/>
<evidence type="ECO:0000256" key="1">
    <source>
        <dbReference type="SAM" id="Phobius"/>
    </source>
</evidence>
<dbReference type="EMBL" id="OCMT01000004">
    <property type="protein sequence ID" value="SOD20099.1"/>
    <property type="molecule type" value="Genomic_DNA"/>
</dbReference>
<evidence type="ECO:0000313" key="3">
    <source>
        <dbReference type="EMBL" id="SOD20099.1"/>
    </source>
</evidence>
<dbReference type="InterPro" id="IPR010559">
    <property type="entry name" value="Sig_transdc_His_kin_internal"/>
</dbReference>
<feature type="transmembrane region" description="Helical" evidence="1">
    <location>
        <begin position="118"/>
        <end position="135"/>
    </location>
</feature>
<feature type="transmembrane region" description="Helical" evidence="1">
    <location>
        <begin position="12"/>
        <end position="32"/>
    </location>
</feature>
<dbReference type="GO" id="GO:0000155">
    <property type="term" value="F:phosphorelay sensor kinase activity"/>
    <property type="evidence" value="ECO:0007669"/>
    <property type="project" value="InterPro"/>
</dbReference>
<keyword evidence="3" id="KW-0418">Kinase</keyword>
<keyword evidence="1" id="KW-0812">Transmembrane</keyword>
<evidence type="ECO:0000259" key="2">
    <source>
        <dbReference type="Pfam" id="PF06580"/>
    </source>
</evidence>
<feature type="transmembrane region" description="Helical" evidence="1">
    <location>
        <begin position="38"/>
        <end position="56"/>
    </location>
</feature>
<dbReference type="Proteomes" id="UP000219281">
    <property type="component" value="Unassembled WGS sequence"/>
</dbReference>
<accession>A0A286ADX3</accession>
<dbReference type="PANTHER" id="PTHR34220">
    <property type="entry name" value="SENSOR HISTIDINE KINASE YPDA"/>
    <property type="match status" value="1"/>
</dbReference>
<feature type="transmembrane region" description="Helical" evidence="1">
    <location>
        <begin position="68"/>
        <end position="90"/>
    </location>
</feature>
<name>A0A286ADX3_9SPHI</name>
<reference evidence="4" key="1">
    <citation type="submission" date="2017-09" db="EMBL/GenBank/DDBJ databases">
        <authorList>
            <person name="Varghese N."/>
            <person name="Submissions S."/>
        </authorList>
    </citation>
    <scope>NUCLEOTIDE SEQUENCE [LARGE SCALE GENOMIC DNA]</scope>
    <source>
        <strain evidence="4">CGMCC 1.12803</strain>
    </source>
</reference>
<organism evidence="3 4">
    <name type="scientific">Pedobacter xixiisoli</name>
    <dbReference type="NCBI Taxonomy" id="1476464"/>
    <lineage>
        <taxon>Bacteria</taxon>
        <taxon>Pseudomonadati</taxon>
        <taxon>Bacteroidota</taxon>
        <taxon>Sphingobacteriia</taxon>
        <taxon>Sphingobacteriales</taxon>
        <taxon>Sphingobacteriaceae</taxon>
        <taxon>Pedobacter</taxon>
    </lineage>
</organism>
<proteinExistence type="predicted"/>
<protein>
    <submittedName>
        <fullName evidence="3">Histidine kinase</fullName>
    </submittedName>
</protein>
<keyword evidence="4" id="KW-1185">Reference proteome</keyword>
<keyword evidence="1" id="KW-1133">Transmembrane helix</keyword>